<sequence length="203" mass="23696">MENYTKRSKNILPLNKILLFISLILFGCKGKAQSEPIPQKVTVQINTPDEKYSKSLHWSKDEIKDNKNANLTESIHTILKKYTIKNDKICINGKPLDKVYINFIVNNDFSKSIIIENGLPNSEYLYHVSGVPSYVYTDNGGIIPMTTQLKIFKKGYGHWTDYYYVDYFKSKKFKDNYKAVLKEEGEVKNNFKFGEWKYYNKEG</sequence>
<organism evidence="1 2">
    <name type="scientific">Chryseobacterium luteum</name>
    <dbReference type="NCBI Taxonomy" id="421531"/>
    <lineage>
        <taxon>Bacteria</taxon>
        <taxon>Pseudomonadati</taxon>
        <taxon>Bacteroidota</taxon>
        <taxon>Flavobacteriia</taxon>
        <taxon>Flavobacteriales</taxon>
        <taxon>Weeksellaceae</taxon>
        <taxon>Chryseobacterium group</taxon>
        <taxon>Chryseobacterium</taxon>
    </lineage>
</organism>
<gene>
    <name evidence="1" type="ORF">IX38_22420</name>
</gene>
<accession>A0A085YXP5</accession>
<proteinExistence type="predicted"/>
<protein>
    <recommendedName>
        <fullName evidence="3">Lipoprotein</fullName>
    </recommendedName>
</protein>
<dbReference type="PROSITE" id="PS51257">
    <property type="entry name" value="PROKAR_LIPOPROTEIN"/>
    <property type="match status" value="1"/>
</dbReference>
<dbReference type="Proteomes" id="UP000028703">
    <property type="component" value="Unassembled WGS sequence"/>
</dbReference>
<comment type="caution">
    <text evidence="1">The sequence shown here is derived from an EMBL/GenBank/DDBJ whole genome shotgun (WGS) entry which is preliminary data.</text>
</comment>
<dbReference type="EMBL" id="JPRO01000037">
    <property type="protein sequence ID" value="KFE96958.1"/>
    <property type="molecule type" value="Genomic_DNA"/>
</dbReference>
<feature type="non-terminal residue" evidence="1">
    <location>
        <position position="203"/>
    </location>
</feature>
<evidence type="ECO:0008006" key="3">
    <source>
        <dbReference type="Google" id="ProtNLM"/>
    </source>
</evidence>
<dbReference type="AlphaFoldDB" id="A0A085YXP5"/>
<reference evidence="1 2" key="1">
    <citation type="submission" date="2014-07" db="EMBL/GenBank/DDBJ databases">
        <title>Genome of Chryseobacterium luteum DSM 18605.</title>
        <authorList>
            <person name="Stropko S.J."/>
            <person name="Pipes S.E."/>
            <person name="Newman J.D."/>
        </authorList>
    </citation>
    <scope>NUCLEOTIDE SEQUENCE [LARGE SCALE GENOMIC DNA]</scope>
    <source>
        <strain evidence="1 2">DSM 18605</strain>
    </source>
</reference>
<name>A0A085YXP5_9FLAO</name>
<evidence type="ECO:0000313" key="1">
    <source>
        <dbReference type="EMBL" id="KFE96958.1"/>
    </source>
</evidence>
<evidence type="ECO:0000313" key="2">
    <source>
        <dbReference type="Proteomes" id="UP000028703"/>
    </source>
</evidence>
<keyword evidence="2" id="KW-1185">Reference proteome</keyword>